<keyword evidence="4 10" id="KW-1133">Transmembrane helix</keyword>
<dbReference type="PANTHER" id="PTHR28259">
    <property type="entry name" value="FLUORIDE EXPORT PROTEIN 1-RELATED"/>
    <property type="match status" value="1"/>
</dbReference>
<proteinExistence type="inferred from homology"/>
<keyword evidence="10" id="KW-0813">Transport</keyword>
<keyword evidence="3 10" id="KW-0812">Transmembrane</keyword>
<keyword evidence="10" id="KW-0915">Sodium</keyword>
<evidence type="ECO:0000313" key="12">
    <source>
        <dbReference type="Proteomes" id="UP000642571"/>
    </source>
</evidence>
<keyword evidence="5 10" id="KW-0472">Membrane</keyword>
<name>A0ABQ1PYI3_9BACI</name>
<evidence type="ECO:0000256" key="3">
    <source>
        <dbReference type="ARBA" id="ARBA00022692"/>
    </source>
</evidence>
<accession>A0ABQ1PYI3</accession>
<comment type="activity regulation">
    <text evidence="10">Na(+) is not transported, but it plays an essential structural role and its presence is essential for fluoride channel function.</text>
</comment>
<keyword evidence="10" id="KW-0406">Ion transport</keyword>
<comment type="caution">
    <text evidence="11">The sequence shown here is derived from an EMBL/GenBank/DDBJ whole genome shotgun (WGS) entry which is preliminary data.</text>
</comment>
<dbReference type="HAMAP" id="MF_00454">
    <property type="entry name" value="FluC"/>
    <property type="match status" value="1"/>
</dbReference>
<feature type="transmembrane region" description="Helical" evidence="10">
    <location>
        <begin position="32"/>
        <end position="51"/>
    </location>
</feature>
<sequence length="118" mass="12717">MMVAFVAIGGGLGAIARFLVSEIMNPKGSIPYGTWIANIVGSLLLGGLVVLRTKHVLPEFLWQIAGVGFCGAFTTFSTFGKETIILIQKNQLKEALIYVASSLLISISLVWIIFALFL</sequence>
<dbReference type="NCBIfam" id="TIGR00494">
    <property type="entry name" value="crcB"/>
    <property type="match status" value="1"/>
</dbReference>
<feature type="binding site" evidence="10">
    <location>
        <position position="74"/>
    </location>
    <ligand>
        <name>Na(+)</name>
        <dbReference type="ChEBI" id="CHEBI:29101"/>
        <note>structural</note>
    </ligand>
</feature>
<comment type="catalytic activity">
    <reaction evidence="8">
        <text>fluoride(in) = fluoride(out)</text>
        <dbReference type="Rhea" id="RHEA:76159"/>
        <dbReference type="ChEBI" id="CHEBI:17051"/>
    </reaction>
    <physiologicalReaction direction="left-to-right" evidence="8">
        <dbReference type="Rhea" id="RHEA:76160"/>
    </physiologicalReaction>
</comment>
<evidence type="ECO:0000256" key="9">
    <source>
        <dbReference type="ARBA" id="ARBA00049940"/>
    </source>
</evidence>
<evidence type="ECO:0000256" key="1">
    <source>
        <dbReference type="ARBA" id="ARBA00004651"/>
    </source>
</evidence>
<gene>
    <name evidence="10 11" type="primary">crcB</name>
    <name evidence="10" type="synonym">fluC</name>
    <name evidence="11" type="ORF">GCM10011389_13210</name>
</gene>
<dbReference type="Pfam" id="PF02537">
    <property type="entry name" value="CRCB"/>
    <property type="match status" value="1"/>
</dbReference>
<evidence type="ECO:0000256" key="8">
    <source>
        <dbReference type="ARBA" id="ARBA00035585"/>
    </source>
</evidence>
<evidence type="ECO:0000256" key="4">
    <source>
        <dbReference type="ARBA" id="ARBA00022989"/>
    </source>
</evidence>
<evidence type="ECO:0000256" key="5">
    <source>
        <dbReference type="ARBA" id="ARBA00023136"/>
    </source>
</evidence>
<reference evidence="12" key="1">
    <citation type="journal article" date="2019" name="Int. J. Syst. Evol. Microbiol.">
        <title>The Global Catalogue of Microorganisms (GCM) 10K type strain sequencing project: providing services to taxonomists for standard genome sequencing and annotation.</title>
        <authorList>
            <consortium name="The Broad Institute Genomics Platform"/>
            <consortium name="The Broad Institute Genome Sequencing Center for Infectious Disease"/>
            <person name="Wu L."/>
            <person name="Ma J."/>
        </authorList>
    </citation>
    <scope>NUCLEOTIDE SEQUENCE [LARGE SCALE GENOMIC DNA]</scope>
    <source>
        <strain evidence="12">CGMCC 1.15353</strain>
    </source>
</reference>
<comment type="function">
    <text evidence="9 10">Fluoride-specific ion channel. Important for reducing fluoride concentration in the cell, thus reducing its toxicity.</text>
</comment>
<feature type="transmembrane region" description="Helical" evidence="10">
    <location>
        <begin position="60"/>
        <end position="80"/>
    </location>
</feature>
<evidence type="ECO:0000256" key="6">
    <source>
        <dbReference type="ARBA" id="ARBA00023303"/>
    </source>
</evidence>
<keyword evidence="2 10" id="KW-1003">Cell membrane</keyword>
<comment type="similarity">
    <text evidence="7 10">Belongs to the fluoride channel Fluc/FEX (TC 1.A.43) family.</text>
</comment>
<dbReference type="InterPro" id="IPR003691">
    <property type="entry name" value="FluC"/>
</dbReference>
<keyword evidence="12" id="KW-1185">Reference proteome</keyword>
<keyword evidence="6 10" id="KW-0407">Ion channel</keyword>
<dbReference type="PANTHER" id="PTHR28259:SF1">
    <property type="entry name" value="FLUORIDE EXPORT PROTEIN 1-RELATED"/>
    <property type="match status" value="1"/>
</dbReference>
<dbReference type="Proteomes" id="UP000642571">
    <property type="component" value="Unassembled WGS sequence"/>
</dbReference>
<dbReference type="EMBL" id="BMIN01000004">
    <property type="protein sequence ID" value="GGD07023.1"/>
    <property type="molecule type" value="Genomic_DNA"/>
</dbReference>
<organism evidence="11 12">
    <name type="scientific">Pontibacillus salipaludis</name>
    <dbReference type="NCBI Taxonomy" id="1697394"/>
    <lineage>
        <taxon>Bacteria</taxon>
        <taxon>Bacillati</taxon>
        <taxon>Bacillota</taxon>
        <taxon>Bacilli</taxon>
        <taxon>Bacillales</taxon>
        <taxon>Bacillaceae</taxon>
        <taxon>Pontibacillus</taxon>
    </lineage>
</organism>
<feature type="binding site" evidence="10">
    <location>
        <position position="71"/>
    </location>
    <ligand>
        <name>Na(+)</name>
        <dbReference type="ChEBI" id="CHEBI:29101"/>
        <note>structural</note>
    </ligand>
</feature>
<comment type="subcellular location">
    <subcellularLocation>
        <location evidence="1 10">Cell membrane</location>
        <topology evidence="1 10">Multi-pass membrane protein</topology>
    </subcellularLocation>
</comment>
<evidence type="ECO:0000313" key="11">
    <source>
        <dbReference type="EMBL" id="GGD07023.1"/>
    </source>
</evidence>
<keyword evidence="10" id="KW-0479">Metal-binding</keyword>
<dbReference type="RefSeq" id="WP_229721145.1">
    <property type="nucleotide sequence ID" value="NZ_BMIN01000004.1"/>
</dbReference>
<evidence type="ECO:0000256" key="7">
    <source>
        <dbReference type="ARBA" id="ARBA00035120"/>
    </source>
</evidence>
<evidence type="ECO:0000256" key="10">
    <source>
        <dbReference type="HAMAP-Rule" id="MF_00454"/>
    </source>
</evidence>
<evidence type="ECO:0000256" key="2">
    <source>
        <dbReference type="ARBA" id="ARBA00022475"/>
    </source>
</evidence>
<protein>
    <recommendedName>
        <fullName evidence="10">Fluoride-specific ion channel FluC</fullName>
    </recommendedName>
</protein>
<feature type="transmembrane region" description="Helical" evidence="10">
    <location>
        <begin position="95"/>
        <end position="117"/>
    </location>
</feature>